<comment type="similarity">
    <text evidence="7">Belongs to the chloroperoxidase family.</text>
</comment>
<evidence type="ECO:0000256" key="1">
    <source>
        <dbReference type="ARBA" id="ARBA00001970"/>
    </source>
</evidence>
<keyword evidence="11" id="KW-1185">Reference proteome</keyword>
<keyword evidence="8" id="KW-0732">Signal</keyword>
<dbReference type="GeneID" id="95980362"/>
<dbReference type="Gene3D" id="1.10.489.10">
    <property type="entry name" value="Chloroperoxidase-like"/>
    <property type="match status" value="1"/>
</dbReference>
<comment type="cofactor">
    <cofactor evidence="1">
        <name>heme b</name>
        <dbReference type="ChEBI" id="CHEBI:60344"/>
    </cofactor>
</comment>
<dbReference type="InterPro" id="IPR000028">
    <property type="entry name" value="Chloroperoxidase"/>
</dbReference>
<evidence type="ECO:0000313" key="11">
    <source>
        <dbReference type="Proteomes" id="UP001562354"/>
    </source>
</evidence>
<name>A0ABR3PAX0_9PEZI</name>
<sequence length="320" mass="33845">MSILSLLTTAALICSSAAFPGLGGARRDLKIIQRHPKAAAATTSASGSSASSFPAWHPARPGEVRSPCPGLNSLANHDICPRSGKGYTLPILTACLAKGLNMGADFTLAIGTAGFASNPDPELLYFDLDMLQKHDFVIEHDASLSRADASTGDNHSFNQTIWNSVTAFFANQDNATIETAAKAKFNRVTTEAARDPEFSYGPAQFILSYGETALYLSTMGDPTTGSAPVDYVNVFFQEERLPYEEGWRPTLEPTTLSTLGAMIFELNIANGEVVPEGSILGEHSLRAVLVGVDAITGLVENPILYAVSKLTSALGALTGS</sequence>
<keyword evidence="4" id="KW-0479">Metal-binding</keyword>
<gene>
    <name evidence="10" type="ORF">AAFC00_006663</name>
</gene>
<keyword evidence="6" id="KW-0408">Iron</keyword>
<evidence type="ECO:0000259" key="9">
    <source>
        <dbReference type="PROSITE" id="PS51405"/>
    </source>
</evidence>
<feature type="chain" id="PRO_5046894572" description="Heme haloperoxidase family profile domain-containing protein" evidence="8">
    <location>
        <begin position="19"/>
        <end position="320"/>
    </location>
</feature>
<reference evidence="10 11" key="1">
    <citation type="submission" date="2024-07" db="EMBL/GenBank/DDBJ databases">
        <title>Draft sequence of the Neodothiora populina.</title>
        <authorList>
            <person name="Drown D.D."/>
            <person name="Schuette U.S."/>
            <person name="Buechlein A.B."/>
            <person name="Rusch D.R."/>
            <person name="Winton L.W."/>
            <person name="Adams G.A."/>
        </authorList>
    </citation>
    <scope>NUCLEOTIDE SEQUENCE [LARGE SCALE GENOMIC DNA]</scope>
    <source>
        <strain evidence="10 11">CPC 39397</strain>
    </source>
</reference>
<feature type="domain" description="Heme haloperoxidase family profile" evidence="9">
    <location>
        <begin position="52"/>
        <end position="261"/>
    </location>
</feature>
<evidence type="ECO:0000256" key="3">
    <source>
        <dbReference type="ARBA" id="ARBA00022617"/>
    </source>
</evidence>
<protein>
    <recommendedName>
        <fullName evidence="9">Heme haloperoxidase family profile domain-containing protein</fullName>
    </recommendedName>
</protein>
<evidence type="ECO:0000313" key="10">
    <source>
        <dbReference type="EMBL" id="KAL1303249.1"/>
    </source>
</evidence>
<dbReference type="PROSITE" id="PS51405">
    <property type="entry name" value="HEME_HALOPEROXIDASE"/>
    <property type="match status" value="1"/>
</dbReference>
<dbReference type="InterPro" id="IPR036851">
    <property type="entry name" value="Chloroperoxidase-like_sf"/>
</dbReference>
<keyword evidence="2" id="KW-0575">Peroxidase</keyword>
<dbReference type="PANTHER" id="PTHR33577">
    <property type="entry name" value="STERIGMATOCYSTIN BIOSYNTHESIS PEROXIDASE STCC-RELATED"/>
    <property type="match status" value="1"/>
</dbReference>
<dbReference type="PANTHER" id="PTHR33577:SF9">
    <property type="entry name" value="PEROXIDASE STCC"/>
    <property type="match status" value="1"/>
</dbReference>
<comment type="caution">
    <text evidence="10">The sequence shown here is derived from an EMBL/GenBank/DDBJ whole genome shotgun (WGS) entry which is preliminary data.</text>
</comment>
<dbReference type="SUPFAM" id="SSF47571">
    <property type="entry name" value="Cloroperoxidase"/>
    <property type="match status" value="1"/>
</dbReference>
<keyword evidence="5" id="KW-0560">Oxidoreductase</keyword>
<proteinExistence type="inferred from homology"/>
<accession>A0ABR3PAX0</accession>
<keyword evidence="3" id="KW-0349">Heme</keyword>
<evidence type="ECO:0000256" key="7">
    <source>
        <dbReference type="ARBA" id="ARBA00025795"/>
    </source>
</evidence>
<evidence type="ECO:0000256" key="4">
    <source>
        <dbReference type="ARBA" id="ARBA00022723"/>
    </source>
</evidence>
<evidence type="ECO:0000256" key="5">
    <source>
        <dbReference type="ARBA" id="ARBA00023002"/>
    </source>
</evidence>
<organism evidence="10 11">
    <name type="scientific">Neodothiora populina</name>
    <dbReference type="NCBI Taxonomy" id="2781224"/>
    <lineage>
        <taxon>Eukaryota</taxon>
        <taxon>Fungi</taxon>
        <taxon>Dikarya</taxon>
        <taxon>Ascomycota</taxon>
        <taxon>Pezizomycotina</taxon>
        <taxon>Dothideomycetes</taxon>
        <taxon>Dothideomycetidae</taxon>
        <taxon>Dothideales</taxon>
        <taxon>Dothioraceae</taxon>
        <taxon>Neodothiora</taxon>
    </lineage>
</organism>
<dbReference type="RefSeq" id="XP_069199524.1">
    <property type="nucleotide sequence ID" value="XM_069346651.1"/>
</dbReference>
<dbReference type="Pfam" id="PF01328">
    <property type="entry name" value="Peroxidase_2"/>
    <property type="match status" value="1"/>
</dbReference>
<evidence type="ECO:0000256" key="6">
    <source>
        <dbReference type="ARBA" id="ARBA00023004"/>
    </source>
</evidence>
<evidence type="ECO:0000256" key="2">
    <source>
        <dbReference type="ARBA" id="ARBA00022559"/>
    </source>
</evidence>
<dbReference type="EMBL" id="JBFMKM010000010">
    <property type="protein sequence ID" value="KAL1303249.1"/>
    <property type="molecule type" value="Genomic_DNA"/>
</dbReference>
<dbReference type="Proteomes" id="UP001562354">
    <property type="component" value="Unassembled WGS sequence"/>
</dbReference>
<evidence type="ECO:0000256" key="8">
    <source>
        <dbReference type="SAM" id="SignalP"/>
    </source>
</evidence>
<feature type="signal peptide" evidence="8">
    <location>
        <begin position="1"/>
        <end position="18"/>
    </location>
</feature>